<dbReference type="Proteomes" id="UP000664144">
    <property type="component" value="Unassembled WGS sequence"/>
</dbReference>
<sequence length="289" mass="31670">MKRCILPSQIGLLVLLSSCQAQAQQQEATEQINKEFTLATDASRNTLAVYNIDGAISVQGYSGNKVVVEVTKTIRAADAQTLAVGKQEAQVDFYQRNDSVVVYMKGPYDSRPNHNRNTGHKDIKYRYSFNYVVKVPYQMNLHVSTINNGAVLVQDVTGTLNAYNINGAVTLRNVKGTTTARTINGNLEATYAANPPGPSSYNTINGQIKVSYPADLAADVHFKSMHGELYTDFPNAEILPVQVTQNKQNAGSGTQYKITKNTVVRLGKGGKDFRFETINGSVTIKQQPK</sequence>
<dbReference type="EMBL" id="JAFLQZ010000016">
    <property type="protein sequence ID" value="MBO0360064.1"/>
    <property type="molecule type" value="Genomic_DNA"/>
</dbReference>
<dbReference type="PROSITE" id="PS51257">
    <property type="entry name" value="PROKAR_LIPOPROTEIN"/>
    <property type="match status" value="1"/>
</dbReference>
<evidence type="ECO:0000313" key="2">
    <source>
        <dbReference type="EMBL" id="MBO0360064.1"/>
    </source>
</evidence>
<comment type="caution">
    <text evidence="2">The sequence shown here is derived from an EMBL/GenBank/DDBJ whole genome shotgun (WGS) entry which is preliminary data.</text>
</comment>
<keyword evidence="3" id="KW-1185">Reference proteome</keyword>
<name>A0A939EZJ0_9BACT</name>
<feature type="chain" id="PRO_5037116072" description="Adhesin domain-containing protein" evidence="1">
    <location>
        <begin position="24"/>
        <end position="289"/>
    </location>
</feature>
<protein>
    <recommendedName>
        <fullName evidence="4">Adhesin domain-containing protein</fullName>
    </recommendedName>
</protein>
<proteinExistence type="predicted"/>
<organism evidence="2 3">
    <name type="scientific">Hymenobacter telluris</name>
    <dbReference type="NCBI Taxonomy" id="2816474"/>
    <lineage>
        <taxon>Bacteria</taxon>
        <taxon>Pseudomonadati</taxon>
        <taxon>Bacteroidota</taxon>
        <taxon>Cytophagia</taxon>
        <taxon>Cytophagales</taxon>
        <taxon>Hymenobacteraceae</taxon>
        <taxon>Hymenobacter</taxon>
    </lineage>
</organism>
<evidence type="ECO:0008006" key="4">
    <source>
        <dbReference type="Google" id="ProtNLM"/>
    </source>
</evidence>
<reference evidence="2" key="1">
    <citation type="submission" date="2021-03" db="EMBL/GenBank/DDBJ databases">
        <authorList>
            <person name="Kim M.K."/>
        </authorList>
    </citation>
    <scope>NUCLEOTIDE SEQUENCE</scope>
    <source>
        <strain evidence="2">BT186</strain>
    </source>
</reference>
<feature type="signal peptide" evidence="1">
    <location>
        <begin position="1"/>
        <end position="23"/>
    </location>
</feature>
<evidence type="ECO:0000256" key="1">
    <source>
        <dbReference type="SAM" id="SignalP"/>
    </source>
</evidence>
<dbReference type="AlphaFoldDB" id="A0A939EZJ0"/>
<keyword evidence="1" id="KW-0732">Signal</keyword>
<evidence type="ECO:0000313" key="3">
    <source>
        <dbReference type="Proteomes" id="UP000664144"/>
    </source>
</evidence>
<gene>
    <name evidence="2" type="ORF">J0X19_19040</name>
</gene>
<accession>A0A939EZJ0</accession>
<dbReference type="RefSeq" id="WP_206986012.1">
    <property type="nucleotide sequence ID" value="NZ_JAFLQZ010000016.1"/>
</dbReference>